<reference evidence="3" key="1">
    <citation type="submission" date="2025-08" db="UniProtKB">
        <authorList>
            <consortium name="RefSeq"/>
        </authorList>
    </citation>
    <scope>IDENTIFICATION</scope>
</reference>
<evidence type="ECO:0000313" key="3">
    <source>
        <dbReference type="RefSeq" id="XP_012941299.1"/>
    </source>
</evidence>
<dbReference type="Proteomes" id="UP000694888">
    <property type="component" value="Unplaced"/>
</dbReference>
<dbReference type="InterPro" id="IPR036465">
    <property type="entry name" value="vWFA_dom_sf"/>
</dbReference>
<dbReference type="GeneID" id="106012551"/>
<dbReference type="RefSeq" id="XP_012941299.1">
    <property type="nucleotide sequence ID" value="XM_013085845.1"/>
</dbReference>
<dbReference type="SUPFAM" id="SSF53300">
    <property type="entry name" value="vWA-like"/>
    <property type="match status" value="1"/>
</dbReference>
<dbReference type="InterPro" id="IPR002035">
    <property type="entry name" value="VWF_A"/>
</dbReference>
<gene>
    <name evidence="3" type="primary">LOC106012551</name>
</gene>
<name>A0ABM1A5N0_APLCA</name>
<accession>A0ABM1A5N0</accession>
<proteinExistence type="predicted"/>
<evidence type="ECO:0000313" key="2">
    <source>
        <dbReference type="Proteomes" id="UP000694888"/>
    </source>
</evidence>
<dbReference type="Pfam" id="PF00092">
    <property type="entry name" value="VWA"/>
    <property type="match status" value="1"/>
</dbReference>
<dbReference type="PROSITE" id="PS50234">
    <property type="entry name" value="VWFA"/>
    <property type="match status" value="1"/>
</dbReference>
<protein>
    <submittedName>
        <fullName evidence="3">Uncharacterized protein LOC106012551</fullName>
    </submittedName>
</protein>
<organism evidence="2 3">
    <name type="scientific">Aplysia californica</name>
    <name type="common">California sea hare</name>
    <dbReference type="NCBI Taxonomy" id="6500"/>
    <lineage>
        <taxon>Eukaryota</taxon>
        <taxon>Metazoa</taxon>
        <taxon>Spiralia</taxon>
        <taxon>Lophotrochozoa</taxon>
        <taxon>Mollusca</taxon>
        <taxon>Gastropoda</taxon>
        <taxon>Heterobranchia</taxon>
        <taxon>Euthyneura</taxon>
        <taxon>Tectipleura</taxon>
        <taxon>Aplysiida</taxon>
        <taxon>Aplysioidea</taxon>
        <taxon>Aplysiidae</taxon>
        <taxon>Aplysia</taxon>
    </lineage>
</organism>
<keyword evidence="2" id="KW-1185">Reference proteome</keyword>
<feature type="domain" description="VWFA" evidence="1">
    <location>
        <begin position="1"/>
        <end position="114"/>
    </location>
</feature>
<sequence>MTAVDNVDPEYQNTQAGLAFKAAQGVFSGAVPQRSPDTRKVILYLVDGTVTNKTELTIEAQTIRRRGVEVFAVGFAPAALEIDLLLASGNPQNIFRVNSDLELESGVGNLTDFLCQSPVSLTF</sequence>
<evidence type="ECO:0000259" key="1">
    <source>
        <dbReference type="PROSITE" id="PS50234"/>
    </source>
</evidence>
<dbReference type="Gene3D" id="3.40.50.410">
    <property type="entry name" value="von Willebrand factor, type A domain"/>
    <property type="match status" value="1"/>
</dbReference>